<comment type="subcellular location">
    <subcellularLocation>
        <location evidence="1">Endomembrane system</location>
        <topology evidence="1">Multi-pass membrane protein</topology>
    </subcellularLocation>
</comment>
<dbReference type="STRING" id="104421.E2APM8"/>
<organism evidence="13">
    <name type="scientific">Camponotus floridanus</name>
    <name type="common">Florida carpenter ant</name>
    <dbReference type="NCBI Taxonomy" id="104421"/>
    <lineage>
        <taxon>Eukaryota</taxon>
        <taxon>Metazoa</taxon>
        <taxon>Ecdysozoa</taxon>
        <taxon>Arthropoda</taxon>
        <taxon>Hexapoda</taxon>
        <taxon>Insecta</taxon>
        <taxon>Pterygota</taxon>
        <taxon>Neoptera</taxon>
        <taxon>Endopterygota</taxon>
        <taxon>Hymenoptera</taxon>
        <taxon>Apocrita</taxon>
        <taxon>Aculeata</taxon>
        <taxon>Formicoidea</taxon>
        <taxon>Formicidae</taxon>
        <taxon>Formicinae</taxon>
        <taxon>Camponotus</taxon>
    </lineage>
</organism>
<evidence type="ECO:0000256" key="5">
    <source>
        <dbReference type="ARBA" id="ARBA00022989"/>
    </source>
</evidence>
<dbReference type="GO" id="GO:0005886">
    <property type="term" value="C:plasma membrane"/>
    <property type="evidence" value="ECO:0007669"/>
    <property type="project" value="TreeGrafter"/>
</dbReference>
<evidence type="ECO:0000256" key="8">
    <source>
        <dbReference type="ARBA" id="ARBA00023224"/>
    </source>
</evidence>
<evidence type="ECO:0000256" key="9">
    <source>
        <dbReference type="SAM" id="Phobius"/>
    </source>
</evidence>
<name>E2APM8_CAMFO</name>
<keyword evidence="5 9" id="KW-1133">Transmembrane helix</keyword>
<protein>
    <submittedName>
        <fullName evidence="12">G-protein coupled receptor Mth2</fullName>
    </submittedName>
</protein>
<evidence type="ECO:0000256" key="6">
    <source>
        <dbReference type="ARBA" id="ARBA00023040"/>
    </source>
</evidence>
<dbReference type="InParanoid" id="E2APM8"/>
<reference evidence="12 13" key="1">
    <citation type="journal article" date="2010" name="Science">
        <title>Genomic comparison of the ants Camponotus floridanus and Harpegnathos saltator.</title>
        <authorList>
            <person name="Bonasio R."/>
            <person name="Zhang G."/>
            <person name="Ye C."/>
            <person name="Mutti N.S."/>
            <person name="Fang X."/>
            <person name="Qin N."/>
            <person name="Donahue G."/>
            <person name="Yang P."/>
            <person name="Li Q."/>
            <person name="Li C."/>
            <person name="Zhang P."/>
            <person name="Huang Z."/>
            <person name="Berger S.L."/>
            <person name="Reinberg D."/>
            <person name="Wang J."/>
            <person name="Liebig J."/>
        </authorList>
    </citation>
    <scope>NUCLEOTIDE SEQUENCE [LARGE SCALE GENOMIC DNA]</scope>
    <source>
        <strain evidence="13">C129</strain>
    </source>
</reference>
<keyword evidence="9" id="KW-0472">Membrane</keyword>
<dbReference type="Pfam" id="PF06652">
    <property type="entry name" value="Methuselah_N"/>
    <property type="match status" value="1"/>
</dbReference>
<comment type="similarity">
    <text evidence="2">Belongs to the G-protein coupled receptor 2 family. Mth subfamily.</text>
</comment>
<keyword evidence="7 12" id="KW-0675">Receptor</keyword>
<evidence type="ECO:0000256" key="4">
    <source>
        <dbReference type="ARBA" id="ARBA00022729"/>
    </source>
</evidence>
<dbReference type="PANTHER" id="PTHR47154:SF2">
    <property type="entry name" value="G-PROTEIN COUPLED RECEPTOR MTH-RELATED"/>
    <property type="match status" value="1"/>
</dbReference>
<dbReference type="Proteomes" id="UP000000311">
    <property type="component" value="Unassembled WGS sequence"/>
</dbReference>
<evidence type="ECO:0000256" key="7">
    <source>
        <dbReference type="ARBA" id="ARBA00023170"/>
    </source>
</evidence>
<dbReference type="InterPro" id="IPR023311">
    <property type="entry name" value="Methusela_ecto_dom_2"/>
</dbReference>
<feature type="domain" description="Methuselah N-terminal" evidence="11">
    <location>
        <begin position="67"/>
        <end position="178"/>
    </location>
</feature>
<feature type="transmembrane region" description="Helical" evidence="9">
    <location>
        <begin position="328"/>
        <end position="350"/>
    </location>
</feature>
<keyword evidence="6" id="KW-0297">G-protein coupled receptor</keyword>
<dbReference type="AlphaFoldDB" id="E2APM8"/>
<dbReference type="EMBL" id="GL441565">
    <property type="protein sequence ID" value="EFN64613.1"/>
    <property type="molecule type" value="Genomic_DNA"/>
</dbReference>
<dbReference type="InterPro" id="IPR036272">
    <property type="entry name" value="Methuselah_N_sf"/>
</dbReference>
<keyword evidence="13" id="KW-1185">Reference proteome</keyword>
<evidence type="ECO:0000256" key="2">
    <source>
        <dbReference type="ARBA" id="ARBA00008979"/>
    </source>
</evidence>
<dbReference type="Gene3D" id="1.20.1070.10">
    <property type="entry name" value="Rhodopsin 7-helix transmembrane proteins"/>
    <property type="match status" value="1"/>
</dbReference>
<dbReference type="OrthoDB" id="6082634at2759"/>
<feature type="transmembrane region" description="Helical" evidence="9">
    <location>
        <begin position="201"/>
        <end position="223"/>
    </location>
</feature>
<feature type="transmembrane region" description="Helical" evidence="9">
    <location>
        <begin position="235"/>
        <end position="257"/>
    </location>
</feature>
<sequence length="387" mass="45700">MCGESFAFWYCVVLFITSSSKTSGNFTSDNKEDNIWEGNIWKTYNYTKFIRSKRNNNNKTDILPYEKCANITCIQLCCPLGDRLDGKNCIASENEYVFPNIYSSNNSIQSGNKNVNDLFPLTVQNPCQETIRFIPIIKDNYSKYYEYMIFANSSLYLPNYDIFLESTSYCLAVVDRNQFDAIFCLVYKEYKKYGSILNEELNFLFSNCHIVSMVCLLTTFVVYSILPELRNIHSLLEYFCFLSSSFWLSVMSFDFWWTFRDFRSLQRNERGKQKRKKLIYSILALGGPFIFIIICIVMEFVPNVPKNLIRPEFCVDTFGFHENMAYLLYFYGPHSVCVVCSFCLSIYTALKIVRYEKDTARHLRDSESRFYNDNKRWFVHKHFYINV</sequence>
<dbReference type="PANTHER" id="PTHR47154">
    <property type="entry name" value="G-PROTEIN COUPLED RECEPTOR MTH-RELATED"/>
    <property type="match status" value="1"/>
</dbReference>
<evidence type="ECO:0000259" key="11">
    <source>
        <dbReference type="Pfam" id="PF06652"/>
    </source>
</evidence>
<dbReference type="OMA" id="HENMAYL"/>
<dbReference type="GO" id="GO:0008528">
    <property type="term" value="F:G protein-coupled peptide receptor activity"/>
    <property type="evidence" value="ECO:0007669"/>
    <property type="project" value="TreeGrafter"/>
</dbReference>
<evidence type="ECO:0000256" key="10">
    <source>
        <dbReference type="SAM" id="SignalP"/>
    </source>
</evidence>
<keyword evidence="3 9" id="KW-0812">Transmembrane</keyword>
<feature type="transmembrane region" description="Helical" evidence="9">
    <location>
        <begin position="278"/>
        <end position="301"/>
    </location>
</feature>
<dbReference type="SUPFAM" id="SSF63877">
    <property type="entry name" value="Methuselah ectodomain"/>
    <property type="match status" value="1"/>
</dbReference>
<proteinExistence type="inferred from homology"/>
<evidence type="ECO:0000256" key="3">
    <source>
        <dbReference type="ARBA" id="ARBA00022692"/>
    </source>
</evidence>
<dbReference type="Gene3D" id="2.170.180.11">
    <property type="entry name" value="Methuselah ectodomain, domain 2"/>
    <property type="match status" value="1"/>
</dbReference>
<feature type="signal peptide" evidence="10">
    <location>
        <begin position="1"/>
        <end position="24"/>
    </location>
</feature>
<keyword evidence="4 10" id="KW-0732">Signal</keyword>
<evidence type="ECO:0000313" key="12">
    <source>
        <dbReference type="EMBL" id="EFN64613.1"/>
    </source>
</evidence>
<keyword evidence="8" id="KW-0807">Transducer</keyword>
<feature type="chain" id="PRO_5003156890" evidence="10">
    <location>
        <begin position="25"/>
        <end position="387"/>
    </location>
</feature>
<evidence type="ECO:0000256" key="1">
    <source>
        <dbReference type="ARBA" id="ARBA00004127"/>
    </source>
</evidence>
<evidence type="ECO:0000313" key="13">
    <source>
        <dbReference type="Proteomes" id="UP000000311"/>
    </source>
</evidence>
<dbReference type="GO" id="GO:0012505">
    <property type="term" value="C:endomembrane system"/>
    <property type="evidence" value="ECO:0007669"/>
    <property type="project" value="UniProtKB-SubCell"/>
</dbReference>
<dbReference type="InterPro" id="IPR051384">
    <property type="entry name" value="Mth_GPCR"/>
</dbReference>
<accession>E2APM8</accession>
<dbReference type="InterPro" id="IPR010596">
    <property type="entry name" value="Methuselah_N_dom"/>
</dbReference>
<gene>
    <name evidence="12" type="ORF">EAG_16161</name>
</gene>